<organism evidence="1 2">
    <name type="scientific">Planctopirus limnophila (strain ATCC 43296 / DSM 3776 / IFAM 1008 / Mu 290)</name>
    <name type="common">Planctomyces limnophilus</name>
    <dbReference type="NCBI Taxonomy" id="521674"/>
    <lineage>
        <taxon>Bacteria</taxon>
        <taxon>Pseudomonadati</taxon>
        <taxon>Planctomycetota</taxon>
        <taxon>Planctomycetia</taxon>
        <taxon>Planctomycetales</taxon>
        <taxon>Planctomycetaceae</taxon>
        <taxon>Planctopirus</taxon>
    </lineage>
</organism>
<evidence type="ECO:0000313" key="1">
    <source>
        <dbReference type="EMBL" id="ADG66574.1"/>
    </source>
</evidence>
<dbReference type="RefSeq" id="WP_013109005.1">
    <property type="nucleotide sequence ID" value="NC_014148.1"/>
</dbReference>
<dbReference type="Proteomes" id="UP000002220">
    <property type="component" value="Chromosome"/>
</dbReference>
<reference evidence="1 2" key="1">
    <citation type="journal article" date="2010" name="Stand. Genomic Sci.">
        <title>Complete genome sequence of Planctomyces limnophilus type strain (Mu 290).</title>
        <authorList>
            <person name="Labutti K."/>
            <person name="Sikorski J."/>
            <person name="Schneider S."/>
            <person name="Nolan M."/>
            <person name="Lucas S."/>
            <person name="Glavina Del Rio T."/>
            <person name="Tice H."/>
            <person name="Cheng J.F."/>
            <person name="Goodwin L."/>
            <person name="Pitluck S."/>
            <person name="Liolios K."/>
            <person name="Ivanova N."/>
            <person name="Mavromatis K."/>
            <person name="Mikhailova N."/>
            <person name="Pati A."/>
            <person name="Chen A."/>
            <person name="Palaniappan K."/>
            <person name="Land M."/>
            <person name="Hauser L."/>
            <person name="Chang Y.J."/>
            <person name="Jeffries C.D."/>
            <person name="Tindall B.J."/>
            <person name="Rohde M."/>
            <person name="Goker M."/>
            <person name="Woyke T."/>
            <person name="Bristow J."/>
            <person name="Eisen J.A."/>
            <person name="Markowitz V."/>
            <person name="Hugenholtz P."/>
            <person name="Kyrpides N.C."/>
            <person name="Klenk H.P."/>
            <person name="Lapidus A."/>
        </authorList>
    </citation>
    <scope>NUCLEOTIDE SEQUENCE [LARGE SCALE GENOMIC DNA]</scope>
    <source>
        <strain evidence="2">ATCC 43296 / DSM 3776 / IFAM 1008 / 290</strain>
    </source>
</reference>
<dbReference type="KEGG" id="plm:Plim_0728"/>
<sequence length="221" mass="25256">MAKKKKVHKIENVVTHIIATLSPEDHTIQNVYTHFLNWCERHHIDTSEELIAKWRLMPEKLKFCAIIVCMTLSTPIPDDIVKEAFNSRASLVNGIASAYISSHGPDEFFIALCTSSFYLRPTSSRLHRISSMIELCKIKSCRPIALSTALLHIASRKQYPTMICTSWITSIENHCRYVFSEREQFQAIATLVAETTRDVYGTADEDVNYAVEEMTRNMLRG</sequence>
<gene>
    <name evidence="1" type="ordered locus">Plim_0728</name>
</gene>
<dbReference type="EMBL" id="CP001744">
    <property type="protein sequence ID" value="ADG66574.1"/>
    <property type="molecule type" value="Genomic_DNA"/>
</dbReference>
<evidence type="ECO:0000313" key="2">
    <source>
        <dbReference type="Proteomes" id="UP000002220"/>
    </source>
</evidence>
<protein>
    <submittedName>
        <fullName evidence="1">Uncharacterized protein</fullName>
    </submittedName>
</protein>
<accession>D5SRP0</accession>
<keyword evidence="2" id="KW-1185">Reference proteome</keyword>
<dbReference type="HOGENOM" id="CLU_1249677_0_0_0"/>
<proteinExistence type="predicted"/>
<dbReference type="STRING" id="521674.Plim_0728"/>
<name>D5SRP0_PLAL2</name>
<dbReference type="AlphaFoldDB" id="D5SRP0"/>